<evidence type="ECO:0000256" key="5">
    <source>
        <dbReference type="ARBA" id="ARBA00023136"/>
    </source>
</evidence>
<dbReference type="EMBL" id="GDHF01012329">
    <property type="protein sequence ID" value="JAI39985.1"/>
    <property type="molecule type" value="Transcribed_RNA"/>
</dbReference>
<reference evidence="8" key="1">
    <citation type="submission" date="2015-06" db="EMBL/GenBank/DDBJ databases">
        <authorList>
            <person name="Hoefler B.C."/>
            <person name="Straight P.D."/>
        </authorList>
    </citation>
    <scope>NUCLEOTIDE SEQUENCE</scope>
</reference>
<evidence type="ECO:0000313" key="10">
    <source>
        <dbReference type="EMBL" id="JAI39985.1"/>
    </source>
</evidence>
<gene>
    <name evidence="8" type="primary">SelG_2</name>
    <name evidence="10" type="synonym">SelG_0</name>
    <name evidence="9" type="synonym">SelG_1</name>
    <name evidence="10" type="ORF">c0_g1_i1</name>
    <name evidence="9" type="ORF">c0_g1_i2</name>
    <name evidence="8" type="ORF">c0_g1_i3</name>
</gene>
<dbReference type="AlphaFoldDB" id="A0A0K8UBF6"/>
<proteinExistence type="predicted"/>
<organism evidence="8">
    <name type="scientific">Bactrocera latifrons</name>
    <name type="common">Malaysian fruit fly</name>
    <name type="synonym">Chaetodacus latifrons</name>
    <dbReference type="NCBI Taxonomy" id="174628"/>
    <lineage>
        <taxon>Eukaryota</taxon>
        <taxon>Metazoa</taxon>
        <taxon>Ecdysozoa</taxon>
        <taxon>Arthropoda</taxon>
        <taxon>Hexapoda</taxon>
        <taxon>Insecta</taxon>
        <taxon>Pterygota</taxon>
        <taxon>Neoptera</taxon>
        <taxon>Endopterygota</taxon>
        <taxon>Diptera</taxon>
        <taxon>Brachycera</taxon>
        <taxon>Muscomorpha</taxon>
        <taxon>Tephritoidea</taxon>
        <taxon>Tephritidae</taxon>
        <taxon>Bactrocera</taxon>
        <taxon>Bactrocera</taxon>
    </lineage>
</organism>
<dbReference type="GO" id="GO:0005789">
    <property type="term" value="C:endoplasmic reticulum membrane"/>
    <property type="evidence" value="ECO:0007669"/>
    <property type="project" value="TreeGrafter"/>
</dbReference>
<evidence type="ECO:0000313" key="8">
    <source>
        <dbReference type="EMBL" id="JAI23901.1"/>
    </source>
</evidence>
<keyword evidence="2 7" id="KW-0812">Transmembrane</keyword>
<protein>
    <submittedName>
        <fullName evidence="8">Glycine-rich selenoprotein</fullName>
    </submittedName>
</protein>
<dbReference type="EMBL" id="GDHF01022063">
    <property type="protein sequence ID" value="JAI30251.1"/>
    <property type="molecule type" value="Transcribed_RNA"/>
</dbReference>
<dbReference type="OrthoDB" id="167295at2759"/>
<sequence length="110" mass="11655">MVYIDRDGRVLERRPWSVARVLEIFTSIWFVTVTFFRTLMAPFMNNDNPRSNARPSRWGTGGGGGPGGGGGGGGGRGNGNGGGFNQGLRPNRRIGRVVNTSMDCNIPGGG</sequence>
<dbReference type="EMBL" id="GDHF01028413">
    <property type="protein sequence ID" value="JAI23901.1"/>
    <property type="molecule type" value="Transcribed_RNA"/>
</dbReference>
<dbReference type="GO" id="GO:0032469">
    <property type="term" value="P:endoplasmic reticulum calcium ion homeostasis"/>
    <property type="evidence" value="ECO:0007669"/>
    <property type="project" value="TreeGrafter"/>
</dbReference>
<feature type="transmembrane region" description="Helical" evidence="7">
    <location>
        <begin position="21"/>
        <end position="44"/>
    </location>
</feature>
<evidence type="ECO:0000256" key="3">
    <source>
        <dbReference type="ARBA" id="ARBA00022933"/>
    </source>
</evidence>
<evidence type="ECO:0000256" key="4">
    <source>
        <dbReference type="ARBA" id="ARBA00022989"/>
    </source>
</evidence>
<feature type="compositionally biased region" description="Gly residues" evidence="6">
    <location>
        <begin position="59"/>
        <end position="85"/>
    </location>
</feature>
<evidence type="ECO:0000256" key="1">
    <source>
        <dbReference type="ARBA" id="ARBA00004167"/>
    </source>
</evidence>
<evidence type="ECO:0000256" key="6">
    <source>
        <dbReference type="SAM" id="MobiDB-lite"/>
    </source>
</evidence>
<keyword evidence="3" id="KW-0712">Selenocysteine</keyword>
<name>A0A0K8UBF6_BACLA</name>
<dbReference type="Pfam" id="PF10961">
    <property type="entry name" value="SelK_SelG"/>
    <property type="match status" value="1"/>
</dbReference>
<comment type="subcellular location">
    <subcellularLocation>
        <location evidence="1">Membrane</location>
        <topology evidence="1">Single-pass membrane protein</topology>
    </subcellularLocation>
</comment>
<keyword evidence="4 7" id="KW-1133">Transmembrane helix</keyword>
<dbReference type="GO" id="GO:0006816">
    <property type="term" value="P:calcium ion transport"/>
    <property type="evidence" value="ECO:0007669"/>
    <property type="project" value="TreeGrafter"/>
</dbReference>
<dbReference type="PANTHER" id="PTHR16875:SF0">
    <property type="entry name" value="SELENOPROTEIN K"/>
    <property type="match status" value="1"/>
</dbReference>
<dbReference type="PANTHER" id="PTHR16875">
    <property type="entry name" value="SELENOPROTEIN K"/>
    <property type="match status" value="1"/>
</dbReference>
<dbReference type="GO" id="GO:0005794">
    <property type="term" value="C:Golgi apparatus"/>
    <property type="evidence" value="ECO:0007669"/>
    <property type="project" value="TreeGrafter"/>
</dbReference>
<feature type="region of interest" description="Disordered" evidence="6">
    <location>
        <begin position="44"/>
        <end position="110"/>
    </location>
</feature>
<dbReference type="GeneID" id="108977288"/>
<evidence type="ECO:0000256" key="7">
    <source>
        <dbReference type="SAM" id="Phobius"/>
    </source>
</evidence>
<evidence type="ECO:0000256" key="2">
    <source>
        <dbReference type="ARBA" id="ARBA00022692"/>
    </source>
</evidence>
<dbReference type="InterPro" id="IPR024491">
    <property type="entry name" value="Se_SelK/SelG"/>
</dbReference>
<feature type="compositionally biased region" description="Polar residues" evidence="6">
    <location>
        <begin position="45"/>
        <end position="54"/>
    </location>
</feature>
<evidence type="ECO:0000313" key="9">
    <source>
        <dbReference type="EMBL" id="JAI30251.1"/>
    </source>
</evidence>
<keyword evidence="5 7" id="KW-0472">Membrane</keyword>
<accession>A0A0K8UBF6</accession>